<dbReference type="Proteomes" id="UP000250572">
    <property type="component" value="Unassembled WGS sequence"/>
</dbReference>
<feature type="compositionally biased region" description="Polar residues" evidence="1">
    <location>
        <begin position="85"/>
        <end position="107"/>
    </location>
</feature>
<gene>
    <name evidence="2" type="ORF">CCH79_00007718</name>
</gene>
<comment type="caution">
    <text evidence="2">The sequence shown here is derived from an EMBL/GenBank/DDBJ whole genome shotgun (WGS) entry which is preliminary data.</text>
</comment>
<proteinExistence type="predicted"/>
<sequence>MINLDNLKSLRKIASVLDGPEIRQASSLQSKELTFVIISSNSLAPPTQCMTYLNDFVMNHSAKGSIAKLMGRVAENGPAERQMPIPSNRSFVNGVLSQNAKGPSEHTSLPLKESQVRGNT</sequence>
<dbReference type="EMBL" id="NHOQ01000541">
    <property type="protein sequence ID" value="PWA29632.1"/>
    <property type="molecule type" value="Genomic_DNA"/>
</dbReference>
<evidence type="ECO:0000313" key="3">
    <source>
        <dbReference type="Proteomes" id="UP000250572"/>
    </source>
</evidence>
<feature type="region of interest" description="Disordered" evidence="1">
    <location>
        <begin position="78"/>
        <end position="120"/>
    </location>
</feature>
<accession>A0A315W1I4</accession>
<name>A0A315W1I4_GAMAF</name>
<reference evidence="2 3" key="1">
    <citation type="journal article" date="2018" name="G3 (Bethesda)">
        <title>A High-Quality Reference Genome for the Invasive Mosquitofish Gambusia affinis Using a Chicago Library.</title>
        <authorList>
            <person name="Hoffberg S.L."/>
            <person name="Troendle N.J."/>
            <person name="Glenn T.C."/>
            <person name="Mahmud O."/>
            <person name="Louha S."/>
            <person name="Chalopin D."/>
            <person name="Bennetzen J.L."/>
            <person name="Mauricio R."/>
        </authorList>
    </citation>
    <scope>NUCLEOTIDE SEQUENCE [LARGE SCALE GENOMIC DNA]</scope>
    <source>
        <strain evidence="2">NE01/NJP1002.9</strain>
        <tissue evidence="2">Muscle</tissue>
    </source>
</reference>
<evidence type="ECO:0000256" key="1">
    <source>
        <dbReference type="SAM" id="MobiDB-lite"/>
    </source>
</evidence>
<protein>
    <submittedName>
        <fullName evidence="2">Uncharacterized protein</fullName>
    </submittedName>
</protein>
<evidence type="ECO:0000313" key="2">
    <source>
        <dbReference type="EMBL" id="PWA29632.1"/>
    </source>
</evidence>
<organism evidence="2 3">
    <name type="scientific">Gambusia affinis</name>
    <name type="common">Western mosquitofish</name>
    <name type="synonym">Heterandria affinis</name>
    <dbReference type="NCBI Taxonomy" id="33528"/>
    <lineage>
        <taxon>Eukaryota</taxon>
        <taxon>Metazoa</taxon>
        <taxon>Chordata</taxon>
        <taxon>Craniata</taxon>
        <taxon>Vertebrata</taxon>
        <taxon>Euteleostomi</taxon>
        <taxon>Actinopterygii</taxon>
        <taxon>Neopterygii</taxon>
        <taxon>Teleostei</taxon>
        <taxon>Neoteleostei</taxon>
        <taxon>Acanthomorphata</taxon>
        <taxon>Ovalentaria</taxon>
        <taxon>Atherinomorphae</taxon>
        <taxon>Cyprinodontiformes</taxon>
        <taxon>Poeciliidae</taxon>
        <taxon>Poeciliinae</taxon>
        <taxon>Gambusia</taxon>
    </lineage>
</organism>
<keyword evidence="3" id="KW-1185">Reference proteome</keyword>
<dbReference type="AlphaFoldDB" id="A0A315W1I4"/>